<name>A0A2J6REQ1_HYAVF</name>
<sequence length="144" mass="15666">MQFLLPLALALLSASKAQTDSGIWNSCYSPLYEQSGTSYTGITDNPNWWLSAYCYEDDGSVNENAVIELGGCLSNNFGQLICNETNFESYYGDSCFNCTGSSTNPNTGNIVPYSCYCNNDEGADVYTEIDLNDCLGNQDGNIVC</sequence>
<dbReference type="SUPFAM" id="SSF51322">
    <property type="entry name" value="Cyanovirin-N"/>
    <property type="match status" value="1"/>
</dbReference>
<dbReference type="Pfam" id="PF08881">
    <property type="entry name" value="CVNH"/>
    <property type="match status" value="1"/>
</dbReference>
<keyword evidence="1" id="KW-0732">Signal</keyword>
<accession>A0A2J6REQ1</accession>
<evidence type="ECO:0000259" key="2">
    <source>
        <dbReference type="Pfam" id="PF08881"/>
    </source>
</evidence>
<organism evidence="3 4">
    <name type="scientific">Hyaloscypha variabilis (strain UAMH 11265 / GT02V1 / F)</name>
    <name type="common">Meliniomyces variabilis</name>
    <dbReference type="NCBI Taxonomy" id="1149755"/>
    <lineage>
        <taxon>Eukaryota</taxon>
        <taxon>Fungi</taxon>
        <taxon>Dikarya</taxon>
        <taxon>Ascomycota</taxon>
        <taxon>Pezizomycotina</taxon>
        <taxon>Leotiomycetes</taxon>
        <taxon>Helotiales</taxon>
        <taxon>Hyaloscyphaceae</taxon>
        <taxon>Hyaloscypha</taxon>
        <taxon>Hyaloscypha variabilis</taxon>
    </lineage>
</organism>
<evidence type="ECO:0000313" key="4">
    <source>
        <dbReference type="Proteomes" id="UP000235786"/>
    </source>
</evidence>
<evidence type="ECO:0000313" key="3">
    <source>
        <dbReference type="EMBL" id="PMD37002.1"/>
    </source>
</evidence>
<gene>
    <name evidence="3" type="ORF">L207DRAFT_586682</name>
</gene>
<feature type="domain" description="Cyanovirin-N" evidence="2">
    <location>
        <begin position="44"/>
        <end position="142"/>
    </location>
</feature>
<dbReference type="Proteomes" id="UP000235786">
    <property type="component" value="Unassembled WGS sequence"/>
</dbReference>
<reference evidence="3 4" key="1">
    <citation type="submission" date="2016-04" db="EMBL/GenBank/DDBJ databases">
        <title>A degradative enzymes factory behind the ericoid mycorrhizal symbiosis.</title>
        <authorList>
            <consortium name="DOE Joint Genome Institute"/>
            <person name="Martino E."/>
            <person name="Morin E."/>
            <person name="Grelet G."/>
            <person name="Kuo A."/>
            <person name="Kohler A."/>
            <person name="Daghino S."/>
            <person name="Barry K."/>
            <person name="Choi C."/>
            <person name="Cichocki N."/>
            <person name="Clum A."/>
            <person name="Copeland A."/>
            <person name="Hainaut M."/>
            <person name="Haridas S."/>
            <person name="Labutti K."/>
            <person name="Lindquist E."/>
            <person name="Lipzen A."/>
            <person name="Khouja H.-R."/>
            <person name="Murat C."/>
            <person name="Ohm R."/>
            <person name="Olson A."/>
            <person name="Spatafora J."/>
            <person name="Veneault-Fourrey C."/>
            <person name="Henrissat B."/>
            <person name="Grigoriev I."/>
            <person name="Martin F."/>
            <person name="Perotto S."/>
        </authorList>
    </citation>
    <scope>NUCLEOTIDE SEQUENCE [LARGE SCALE GENOMIC DNA]</scope>
    <source>
        <strain evidence="3 4">F</strain>
    </source>
</reference>
<dbReference type="EMBL" id="KZ613950">
    <property type="protein sequence ID" value="PMD37002.1"/>
    <property type="molecule type" value="Genomic_DNA"/>
</dbReference>
<protein>
    <recommendedName>
        <fullName evidence="2">Cyanovirin-N domain-containing protein</fullName>
    </recommendedName>
</protein>
<feature type="signal peptide" evidence="1">
    <location>
        <begin position="1"/>
        <end position="19"/>
    </location>
</feature>
<dbReference type="AlphaFoldDB" id="A0A2J6REQ1"/>
<keyword evidence="4" id="KW-1185">Reference proteome</keyword>
<dbReference type="Gene3D" id="2.30.60.10">
    <property type="entry name" value="Cyanovirin-N"/>
    <property type="match status" value="1"/>
</dbReference>
<feature type="chain" id="PRO_5014417961" description="Cyanovirin-N domain-containing protein" evidence="1">
    <location>
        <begin position="20"/>
        <end position="144"/>
    </location>
</feature>
<proteinExistence type="predicted"/>
<evidence type="ECO:0000256" key="1">
    <source>
        <dbReference type="SAM" id="SignalP"/>
    </source>
</evidence>
<dbReference type="OrthoDB" id="4672515at2759"/>
<dbReference type="InterPro" id="IPR036673">
    <property type="entry name" value="Cyanovirin-N_sf"/>
</dbReference>
<dbReference type="InterPro" id="IPR011058">
    <property type="entry name" value="Cyanovirin-N"/>
</dbReference>